<organism evidence="1 2">
    <name type="scientific">Melastoma candidum</name>
    <dbReference type="NCBI Taxonomy" id="119954"/>
    <lineage>
        <taxon>Eukaryota</taxon>
        <taxon>Viridiplantae</taxon>
        <taxon>Streptophyta</taxon>
        <taxon>Embryophyta</taxon>
        <taxon>Tracheophyta</taxon>
        <taxon>Spermatophyta</taxon>
        <taxon>Magnoliopsida</taxon>
        <taxon>eudicotyledons</taxon>
        <taxon>Gunneridae</taxon>
        <taxon>Pentapetalae</taxon>
        <taxon>rosids</taxon>
        <taxon>malvids</taxon>
        <taxon>Myrtales</taxon>
        <taxon>Melastomataceae</taxon>
        <taxon>Melastomatoideae</taxon>
        <taxon>Melastomateae</taxon>
        <taxon>Melastoma</taxon>
    </lineage>
</organism>
<protein>
    <submittedName>
        <fullName evidence="1">Uncharacterized protein</fullName>
    </submittedName>
</protein>
<comment type="caution">
    <text evidence="1">The sequence shown here is derived from an EMBL/GenBank/DDBJ whole genome shotgun (WGS) entry which is preliminary data.</text>
</comment>
<evidence type="ECO:0000313" key="2">
    <source>
        <dbReference type="Proteomes" id="UP001057402"/>
    </source>
</evidence>
<sequence>MEDEDCCSWDGITCDNSTGDVIGLDLTGAGLQGILPTEISQLLKLVSLDLPCNSELEMQDHTMRMLVSNLPQLEELNLEYVNLSTVNPTTFIPSSFQIVCGEGNFLNLSLGCQIYK</sequence>
<dbReference type="EMBL" id="CM042891">
    <property type="protein sequence ID" value="KAI4304922.1"/>
    <property type="molecule type" value="Genomic_DNA"/>
</dbReference>
<reference evidence="2" key="1">
    <citation type="journal article" date="2023" name="Front. Plant Sci.">
        <title>Chromosomal-level genome assembly of Melastoma candidum provides insights into trichome evolution.</title>
        <authorList>
            <person name="Zhong Y."/>
            <person name="Wu W."/>
            <person name="Sun C."/>
            <person name="Zou P."/>
            <person name="Liu Y."/>
            <person name="Dai S."/>
            <person name="Zhou R."/>
        </authorList>
    </citation>
    <scope>NUCLEOTIDE SEQUENCE [LARGE SCALE GENOMIC DNA]</scope>
</reference>
<dbReference type="Proteomes" id="UP001057402">
    <property type="component" value="Chromosome 12"/>
</dbReference>
<keyword evidence="2" id="KW-1185">Reference proteome</keyword>
<evidence type="ECO:0000313" key="1">
    <source>
        <dbReference type="EMBL" id="KAI4304922.1"/>
    </source>
</evidence>
<gene>
    <name evidence="1" type="ORF">MLD38_040379</name>
</gene>
<proteinExistence type="predicted"/>
<accession>A0ACB9L5J5</accession>
<name>A0ACB9L5J5_9MYRT</name>